<organism evidence="4 5">
    <name type="scientific">Apostasia shenzhenica</name>
    <dbReference type="NCBI Taxonomy" id="1088818"/>
    <lineage>
        <taxon>Eukaryota</taxon>
        <taxon>Viridiplantae</taxon>
        <taxon>Streptophyta</taxon>
        <taxon>Embryophyta</taxon>
        <taxon>Tracheophyta</taxon>
        <taxon>Spermatophyta</taxon>
        <taxon>Magnoliopsida</taxon>
        <taxon>Liliopsida</taxon>
        <taxon>Asparagales</taxon>
        <taxon>Orchidaceae</taxon>
        <taxon>Apostasioideae</taxon>
        <taxon>Apostasia</taxon>
    </lineage>
</organism>
<dbReference type="InterPro" id="IPR029071">
    <property type="entry name" value="Ubiquitin-like_domsf"/>
</dbReference>
<dbReference type="PANTHER" id="PTHR10677">
    <property type="entry name" value="UBIQUILIN"/>
    <property type="match status" value="1"/>
</dbReference>
<evidence type="ECO:0000313" key="5">
    <source>
        <dbReference type="Proteomes" id="UP000236161"/>
    </source>
</evidence>
<dbReference type="SMART" id="SM00727">
    <property type="entry name" value="STI1"/>
    <property type="match status" value="4"/>
</dbReference>
<dbReference type="GO" id="GO:0005829">
    <property type="term" value="C:cytosol"/>
    <property type="evidence" value="ECO:0007669"/>
    <property type="project" value="TreeGrafter"/>
</dbReference>
<feature type="compositionally biased region" description="Polar residues" evidence="1">
    <location>
        <begin position="310"/>
        <end position="335"/>
    </location>
</feature>
<evidence type="ECO:0000259" key="2">
    <source>
        <dbReference type="PROSITE" id="PS50030"/>
    </source>
</evidence>
<evidence type="ECO:0000256" key="1">
    <source>
        <dbReference type="SAM" id="MobiDB-lite"/>
    </source>
</evidence>
<feature type="domain" description="UBA" evidence="2">
    <location>
        <begin position="492"/>
        <end position="537"/>
    </location>
</feature>
<dbReference type="PROSITE" id="PS00299">
    <property type="entry name" value="UBIQUITIN_1"/>
    <property type="match status" value="1"/>
</dbReference>
<dbReference type="GO" id="GO:0006511">
    <property type="term" value="P:ubiquitin-dependent protein catabolic process"/>
    <property type="evidence" value="ECO:0007669"/>
    <property type="project" value="TreeGrafter"/>
</dbReference>
<gene>
    <name evidence="4" type="ORF">AXF42_Ash015498</name>
</gene>
<dbReference type="InterPro" id="IPR015496">
    <property type="entry name" value="Ubiquilin"/>
</dbReference>
<dbReference type="PROSITE" id="PS50053">
    <property type="entry name" value="UBIQUITIN_2"/>
    <property type="match status" value="1"/>
</dbReference>
<dbReference type="Gene3D" id="3.10.20.90">
    <property type="entry name" value="Phosphatidylinositol 3-kinase Catalytic Subunit, Chain A, domain 1"/>
    <property type="match status" value="1"/>
</dbReference>
<dbReference type="Gene3D" id="1.10.8.10">
    <property type="entry name" value="DNA helicase RuvA subunit, C-terminal domain"/>
    <property type="match status" value="1"/>
</dbReference>
<feature type="domain" description="Ubiquitin-like" evidence="3">
    <location>
        <begin position="20"/>
        <end position="79"/>
    </location>
</feature>
<dbReference type="InterPro" id="IPR019954">
    <property type="entry name" value="Ubiquitin_CS"/>
</dbReference>
<evidence type="ECO:0000259" key="3">
    <source>
        <dbReference type="PROSITE" id="PS50053"/>
    </source>
</evidence>
<dbReference type="OrthoDB" id="267397at2759"/>
<dbReference type="InterPro" id="IPR015940">
    <property type="entry name" value="UBA"/>
</dbReference>
<accession>A0A2H9ZSE0</accession>
<dbReference type="FunFam" id="1.10.8.10:FF:000079">
    <property type="entry name" value="Ubiquitin family protein"/>
    <property type="match status" value="1"/>
</dbReference>
<keyword evidence="5" id="KW-1185">Reference proteome</keyword>
<dbReference type="Proteomes" id="UP000236161">
    <property type="component" value="Unassembled WGS sequence"/>
</dbReference>
<dbReference type="CDD" id="cd16106">
    <property type="entry name" value="Ubl_Dsk2p_like"/>
    <property type="match status" value="1"/>
</dbReference>
<reference evidence="4 5" key="1">
    <citation type="journal article" date="2017" name="Nature">
        <title>The Apostasia genome and the evolution of orchids.</title>
        <authorList>
            <person name="Zhang G.Q."/>
            <person name="Liu K.W."/>
            <person name="Li Z."/>
            <person name="Lohaus R."/>
            <person name="Hsiao Y.Y."/>
            <person name="Niu S.C."/>
            <person name="Wang J.Y."/>
            <person name="Lin Y.C."/>
            <person name="Xu Q."/>
            <person name="Chen L.J."/>
            <person name="Yoshida K."/>
            <person name="Fujiwara S."/>
            <person name="Wang Z.W."/>
            <person name="Zhang Y.Q."/>
            <person name="Mitsuda N."/>
            <person name="Wang M."/>
            <person name="Liu G.H."/>
            <person name="Pecoraro L."/>
            <person name="Huang H.X."/>
            <person name="Xiao X.J."/>
            <person name="Lin M."/>
            <person name="Wu X.Y."/>
            <person name="Wu W.L."/>
            <person name="Chen Y.Y."/>
            <person name="Chang S.B."/>
            <person name="Sakamoto S."/>
            <person name="Ohme-Takagi M."/>
            <person name="Yagi M."/>
            <person name="Zeng S.J."/>
            <person name="Shen C.Y."/>
            <person name="Yeh C.M."/>
            <person name="Luo Y.B."/>
            <person name="Tsai W.C."/>
            <person name="Van de Peer Y."/>
            <person name="Liu Z.J."/>
        </authorList>
    </citation>
    <scope>NUCLEOTIDE SEQUENCE [LARGE SCALE GENOMIC DNA]</scope>
    <source>
        <strain evidence="5">cv. Shenzhen</strain>
        <tissue evidence="4">Stem</tissue>
    </source>
</reference>
<dbReference type="GO" id="GO:0031593">
    <property type="term" value="F:polyubiquitin modification-dependent protein binding"/>
    <property type="evidence" value="ECO:0007669"/>
    <property type="project" value="TreeGrafter"/>
</dbReference>
<dbReference type="SUPFAM" id="SSF46934">
    <property type="entry name" value="UBA-like"/>
    <property type="match status" value="1"/>
</dbReference>
<name>A0A2H9ZSE0_9ASPA</name>
<dbReference type="Pfam" id="PF23195">
    <property type="entry name" value="UBQLN1"/>
    <property type="match status" value="1"/>
</dbReference>
<dbReference type="PROSITE" id="PS50030">
    <property type="entry name" value="UBA"/>
    <property type="match status" value="1"/>
</dbReference>
<dbReference type="EMBL" id="KZ454427">
    <property type="protein sequence ID" value="PKA46205.1"/>
    <property type="molecule type" value="Genomic_DNA"/>
</dbReference>
<dbReference type="SMART" id="SM00213">
    <property type="entry name" value="UBQ"/>
    <property type="match status" value="1"/>
</dbReference>
<feature type="compositionally biased region" description="Polar residues" evidence="1">
    <location>
        <begin position="348"/>
        <end position="361"/>
    </location>
</feature>
<dbReference type="InterPro" id="IPR006636">
    <property type="entry name" value="STI1_HS-bd"/>
</dbReference>
<dbReference type="PANTHER" id="PTHR10677:SF3">
    <property type="entry name" value="FI07626P-RELATED"/>
    <property type="match status" value="1"/>
</dbReference>
<dbReference type="SMART" id="SM00165">
    <property type="entry name" value="UBA"/>
    <property type="match status" value="1"/>
</dbReference>
<dbReference type="SUPFAM" id="SSF54236">
    <property type="entry name" value="Ubiquitin-like"/>
    <property type="match status" value="1"/>
</dbReference>
<dbReference type="Pfam" id="PF00240">
    <property type="entry name" value="ubiquitin"/>
    <property type="match status" value="1"/>
</dbReference>
<protein>
    <recommendedName>
        <fullName evidence="6">Ubiquitin domain-containing protein DSK2b</fullName>
    </recommendedName>
</protein>
<dbReference type="GO" id="GO:0005634">
    <property type="term" value="C:nucleus"/>
    <property type="evidence" value="ECO:0007669"/>
    <property type="project" value="UniProtKB-ARBA"/>
</dbReference>
<dbReference type="AlphaFoldDB" id="A0A2H9ZSE0"/>
<proteinExistence type="predicted"/>
<feature type="region of interest" description="Disordered" evidence="1">
    <location>
        <begin position="310"/>
        <end position="375"/>
    </location>
</feature>
<dbReference type="CDD" id="cd14399">
    <property type="entry name" value="UBA_PLICs"/>
    <property type="match status" value="1"/>
</dbReference>
<feature type="compositionally biased region" description="Low complexity" evidence="1">
    <location>
        <begin position="336"/>
        <end position="347"/>
    </location>
</feature>
<dbReference type="InterPro" id="IPR009060">
    <property type="entry name" value="UBA-like_sf"/>
</dbReference>
<evidence type="ECO:0000313" key="4">
    <source>
        <dbReference type="EMBL" id="PKA46205.1"/>
    </source>
</evidence>
<evidence type="ECO:0008006" key="6">
    <source>
        <dbReference type="Google" id="ProtNLM"/>
    </source>
</evidence>
<dbReference type="InterPro" id="IPR000626">
    <property type="entry name" value="Ubiquitin-like_dom"/>
</dbReference>
<dbReference type="STRING" id="1088818.A0A2H9ZSE0"/>
<dbReference type="Pfam" id="PF00627">
    <property type="entry name" value="UBA"/>
    <property type="match status" value="1"/>
</dbReference>
<dbReference type="Gene3D" id="1.10.260.100">
    <property type="match status" value="1"/>
</dbReference>
<dbReference type="FunFam" id="1.10.260.100:FF:000005">
    <property type="entry name" value="Ubiquitin domain-containing protein DSK2b"/>
    <property type="match status" value="1"/>
</dbReference>
<sequence length="540" mass="58263">MAADGDSGDSSAAGEAVASATVHIRLSNGSRFSVETDLKVTAGDFKDLIADKCDVPAQQQRLIYKGRILKDEQTLESYGDDPLISFHTVIFLLVDTGIHLVRSVLSSVTSNISAPSQGGSAINHNVAPGSGVGSSDGGLSGTGLDGSLFPGLGTNVLLGTGTSGLFGTGLPEFDQVQQQLTENPNIMRYILNMPAIQILMNSPDLIRNLIMSNPQMREMLDRNPELAHVLNDPNTLRQTLEAARNPELMREMMRNTDRAMSNIESSPEGFNMLRRMYETVQEPFLNATTMTENTGSNVGSNSFAALLRNQGSNQPRDWPSNAPSAASDQQDGSTSPNTNPLPNPWNNDAGSQTTNTRSTAVNDARTGGISGLGRIPELERMAGSIANPSVLTEDLQNPAMAQMMQSLLSNPQYINQVRTMIESNTQFGEMMQNQEFLRQLSSPETLQVLLFAKFDILQRWSTTVKPVGMDFLMQMFGGLGAGGNLGVPGNPMPPEELYATQLAQLQEMGFFDTQENLRVLIATAGNVHAAVERLLGNMGH</sequence>